<proteinExistence type="predicted"/>
<reference evidence="2" key="1">
    <citation type="submission" date="2016-11" db="UniProtKB">
        <authorList>
            <consortium name="WormBaseParasite"/>
        </authorList>
    </citation>
    <scope>IDENTIFICATION</scope>
</reference>
<protein>
    <submittedName>
        <fullName evidence="2">Uncharacterized protein</fullName>
    </submittedName>
</protein>
<evidence type="ECO:0000313" key="1">
    <source>
        <dbReference type="Proteomes" id="UP000095283"/>
    </source>
</evidence>
<name>A0A1I7XBB6_HETBA</name>
<accession>A0A1I7XBB6</accession>
<evidence type="ECO:0000313" key="2">
    <source>
        <dbReference type="WBParaSite" id="Hba_14915"/>
    </source>
</evidence>
<dbReference type="WBParaSite" id="Hba_14915">
    <property type="protein sequence ID" value="Hba_14915"/>
    <property type="gene ID" value="Hba_14915"/>
</dbReference>
<organism evidence="1 2">
    <name type="scientific">Heterorhabditis bacteriophora</name>
    <name type="common">Entomopathogenic nematode worm</name>
    <dbReference type="NCBI Taxonomy" id="37862"/>
    <lineage>
        <taxon>Eukaryota</taxon>
        <taxon>Metazoa</taxon>
        <taxon>Ecdysozoa</taxon>
        <taxon>Nematoda</taxon>
        <taxon>Chromadorea</taxon>
        <taxon>Rhabditida</taxon>
        <taxon>Rhabditina</taxon>
        <taxon>Rhabditomorpha</taxon>
        <taxon>Strongyloidea</taxon>
        <taxon>Heterorhabditidae</taxon>
        <taxon>Heterorhabditis</taxon>
    </lineage>
</organism>
<sequence>MEDALQLPELEKFLTPKEVHLSIFYFILSTSNLNMLTFQIERLRLQQKVK</sequence>
<dbReference type="AlphaFoldDB" id="A0A1I7XBB6"/>
<dbReference type="Proteomes" id="UP000095283">
    <property type="component" value="Unplaced"/>
</dbReference>
<keyword evidence="1" id="KW-1185">Reference proteome</keyword>